<protein>
    <recommendedName>
        <fullName evidence="4">Cys-tRNA(Pro)/Cys-tRNA(Cys) deacylase</fullName>
        <ecNumber evidence="4">4.2.-.-</ecNumber>
    </recommendedName>
</protein>
<evidence type="ECO:0000313" key="6">
    <source>
        <dbReference type="EMBL" id="MCW8109733.1"/>
    </source>
</evidence>
<keyword evidence="7" id="KW-1185">Reference proteome</keyword>
<dbReference type="Pfam" id="PF04073">
    <property type="entry name" value="tRNA_edit"/>
    <property type="match status" value="1"/>
</dbReference>
<dbReference type="EC" id="4.2.-.-" evidence="4"/>
<dbReference type="InterPro" id="IPR004369">
    <property type="entry name" value="Prolyl-tRNA_editing_YbaK/EbsC"/>
</dbReference>
<feature type="domain" description="YbaK/aminoacyl-tRNA synthetase-associated" evidence="5">
    <location>
        <begin position="32"/>
        <end position="145"/>
    </location>
</feature>
<organism evidence="6 7">
    <name type="scientific">Alteromonas aquimaris</name>
    <dbReference type="NCBI Taxonomy" id="2998417"/>
    <lineage>
        <taxon>Bacteria</taxon>
        <taxon>Pseudomonadati</taxon>
        <taxon>Pseudomonadota</taxon>
        <taxon>Gammaproteobacteria</taxon>
        <taxon>Alteromonadales</taxon>
        <taxon>Alteromonadaceae</taxon>
        <taxon>Alteromonas/Salinimonas group</taxon>
        <taxon>Alteromonas</taxon>
    </lineage>
</organism>
<dbReference type="InterPro" id="IPR036754">
    <property type="entry name" value="YbaK/aa-tRNA-synt-asso_dom_sf"/>
</dbReference>
<dbReference type="PANTHER" id="PTHR30411">
    <property type="entry name" value="CYTOPLASMIC PROTEIN"/>
    <property type="match status" value="1"/>
</dbReference>
<dbReference type="Gene3D" id="3.90.960.10">
    <property type="entry name" value="YbaK/aminoacyl-tRNA synthetase-associated domain"/>
    <property type="match status" value="1"/>
</dbReference>
<comment type="similarity">
    <text evidence="1 4">Belongs to the prolyl-tRNA editing family. YbaK/EbsC subfamily.</text>
</comment>
<evidence type="ECO:0000256" key="3">
    <source>
        <dbReference type="ARBA" id="ARBA00023239"/>
    </source>
</evidence>
<dbReference type="SUPFAM" id="SSF55826">
    <property type="entry name" value="YbaK/ProRS associated domain"/>
    <property type="match status" value="1"/>
</dbReference>
<name>A0ABT3PAC8_9ALTE</name>
<dbReference type="NCBIfam" id="TIGR00011">
    <property type="entry name" value="YbaK_EbsC"/>
    <property type="match status" value="1"/>
</dbReference>
<comment type="caution">
    <text evidence="6">The sequence shown here is derived from an EMBL/GenBank/DDBJ whole genome shotgun (WGS) entry which is preliminary data.</text>
</comment>
<evidence type="ECO:0000256" key="4">
    <source>
        <dbReference type="PIRNR" id="PIRNR006181"/>
    </source>
</evidence>
<dbReference type="InterPro" id="IPR007214">
    <property type="entry name" value="YbaK/aa-tRNA-synth-assoc-dom"/>
</dbReference>
<dbReference type="EMBL" id="JAPFRD010000013">
    <property type="protein sequence ID" value="MCW8109733.1"/>
    <property type="molecule type" value="Genomic_DNA"/>
</dbReference>
<keyword evidence="2 4" id="KW-0648">Protein biosynthesis</keyword>
<dbReference type="CDD" id="cd00002">
    <property type="entry name" value="YbaK_deacylase"/>
    <property type="match status" value="1"/>
</dbReference>
<evidence type="ECO:0000313" key="7">
    <source>
        <dbReference type="Proteomes" id="UP001142810"/>
    </source>
</evidence>
<dbReference type="RefSeq" id="WP_265618589.1">
    <property type="nucleotide sequence ID" value="NZ_JAPFRD010000013.1"/>
</dbReference>
<evidence type="ECO:0000256" key="2">
    <source>
        <dbReference type="ARBA" id="ARBA00022917"/>
    </source>
</evidence>
<dbReference type="PIRSF" id="PIRSF006181">
    <property type="entry name" value="EbsC_YbaK"/>
    <property type="match status" value="1"/>
</dbReference>
<proteinExistence type="inferred from homology"/>
<gene>
    <name evidence="6" type="primary">ybaK</name>
    <name evidence="6" type="ORF">OPS25_14600</name>
</gene>
<evidence type="ECO:0000259" key="5">
    <source>
        <dbReference type="Pfam" id="PF04073"/>
    </source>
</evidence>
<evidence type="ECO:0000256" key="1">
    <source>
        <dbReference type="ARBA" id="ARBA00009798"/>
    </source>
</evidence>
<accession>A0ABT3PAC8</accession>
<dbReference type="PANTHER" id="PTHR30411:SF0">
    <property type="entry name" value="CYS-TRNA(PRO)_CYS-TRNA(CYS) DEACYLASE YBAK"/>
    <property type="match status" value="1"/>
</dbReference>
<dbReference type="Proteomes" id="UP001142810">
    <property type="component" value="Unassembled WGS sequence"/>
</dbReference>
<reference evidence="6" key="1">
    <citation type="submission" date="2022-11" db="EMBL/GenBank/DDBJ databases">
        <title>Alteromonas sp. nov., isolated from sea water of the Qingdao.</title>
        <authorList>
            <person name="Wang Q."/>
        </authorList>
    </citation>
    <scope>NUCLEOTIDE SEQUENCE</scope>
    <source>
        <strain evidence="6">ASW11-7</strain>
    </source>
</reference>
<sequence>MTPAIKLLAKAGIPFSLHEYEHDPKNNAYGLEAADKLAVSVEKVFKTLVVRLESEECVIAVVPVPRLLSVKLIAKLAGSKKASLAEPLEAERTTGYVLGGVSPLAQKKKLKTFIDASAQNHNTIYVSGGRRGLEIELSPIDLAKLCDSEFAELCL</sequence>
<keyword evidence="3 4" id="KW-0456">Lyase</keyword>